<gene>
    <name evidence="2" type="ORF">CHI95_10710</name>
</gene>
<dbReference type="RefSeq" id="WP_094961622.1">
    <property type="nucleotide sequence ID" value="NZ_JARVQX010000005.1"/>
</dbReference>
<sequence length="317" mass="35815">MTESTEFIALNLTATEFKAKIIDFIKSRDFKAELLRQILSALPDDKRALFEEYRTNNTTDPISEDSYKWEREGGAYFALQLHMAEENFCLKRIEHLIQVKSHLTERGIAGFSRPVACSTISHEEAKRTKENTMIAEFSSVDLTGFTPSGSLSNSVNSGDLSSARISLFMEMNDKHLSTKEIIQAIAWVLSEYPTLFVDYEENAYSQKMEQDETTWDSHYYHTQELYATSNFSSERILHMVAVREHVFTIAPDDTRPSTLPSAQSKNALKQSTWHREQLLAGSTNCPEYKPKSNILKSLLLIGGVVAAIALVILAVIV</sequence>
<dbReference type="Proteomes" id="UP000216001">
    <property type="component" value="Unassembled WGS sequence"/>
</dbReference>
<keyword evidence="1" id="KW-0472">Membrane</keyword>
<keyword evidence="1" id="KW-1133">Transmembrane helix</keyword>
<keyword evidence="1" id="KW-0812">Transmembrane</keyword>
<dbReference type="EMBL" id="NOWC01000011">
    <property type="protein sequence ID" value="OZS74497.1"/>
    <property type="molecule type" value="Genomic_DNA"/>
</dbReference>
<protein>
    <submittedName>
        <fullName evidence="2">Uncharacterized protein</fullName>
    </submittedName>
</protein>
<proteinExistence type="predicted"/>
<feature type="transmembrane region" description="Helical" evidence="1">
    <location>
        <begin position="298"/>
        <end position="316"/>
    </location>
</feature>
<dbReference type="AlphaFoldDB" id="A0A264VUN7"/>
<evidence type="ECO:0000313" key="2">
    <source>
        <dbReference type="EMBL" id="OZS74497.1"/>
    </source>
</evidence>
<comment type="caution">
    <text evidence="2">The sequence shown here is derived from an EMBL/GenBank/DDBJ whole genome shotgun (WGS) entry which is preliminary data.</text>
</comment>
<accession>A0A264VUN7</accession>
<name>A0A264VUN7_PRORE</name>
<organism evidence="2 3">
    <name type="scientific">Providencia rettgeri</name>
    <dbReference type="NCBI Taxonomy" id="587"/>
    <lineage>
        <taxon>Bacteria</taxon>
        <taxon>Pseudomonadati</taxon>
        <taxon>Pseudomonadota</taxon>
        <taxon>Gammaproteobacteria</taxon>
        <taxon>Enterobacterales</taxon>
        <taxon>Morganellaceae</taxon>
        <taxon>Providencia</taxon>
    </lineage>
</organism>
<reference evidence="2 3" key="1">
    <citation type="submission" date="2017-07" db="EMBL/GenBank/DDBJ databases">
        <title>blaIMP-27 on transferable plasmids in Proteus mirabilis and Providencia rettgeri.</title>
        <authorList>
            <person name="Potter R."/>
        </authorList>
    </citation>
    <scope>NUCLEOTIDE SEQUENCE [LARGE SCALE GENOMIC DNA]</scope>
    <source>
        <strain evidence="2 3">PR1</strain>
    </source>
</reference>
<evidence type="ECO:0000313" key="3">
    <source>
        <dbReference type="Proteomes" id="UP000216001"/>
    </source>
</evidence>
<evidence type="ECO:0000256" key="1">
    <source>
        <dbReference type="SAM" id="Phobius"/>
    </source>
</evidence>